<keyword evidence="15" id="KW-1185">Reference proteome</keyword>
<reference evidence="14 15" key="1">
    <citation type="submission" date="2021-11" db="EMBL/GenBank/DDBJ databases">
        <title>Black yeast isolated from Biological Soil Crust.</title>
        <authorList>
            <person name="Kurbessoian T."/>
        </authorList>
    </citation>
    <scope>NUCLEOTIDE SEQUENCE [LARGE SCALE GENOMIC DNA]</scope>
    <source>
        <strain evidence="14 15">CCFEE 5522</strain>
    </source>
</reference>
<evidence type="ECO:0000256" key="8">
    <source>
        <dbReference type="ARBA" id="ARBA00023163"/>
    </source>
</evidence>
<evidence type="ECO:0000256" key="3">
    <source>
        <dbReference type="ARBA" id="ARBA00011629"/>
    </source>
</evidence>
<keyword evidence="5" id="KW-0678">Repressor</keyword>
<keyword evidence="9" id="KW-0539">Nucleus</keyword>
<evidence type="ECO:0000256" key="1">
    <source>
        <dbReference type="ARBA" id="ARBA00004123"/>
    </source>
</evidence>
<feature type="region of interest" description="Disordered" evidence="12">
    <location>
        <begin position="1393"/>
        <end position="1416"/>
    </location>
</feature>
<feature type="domain" description="Mediator complex subunit Med12" evidence="13">
    <location>
        <begin position="255"/>
        <end position="318"/>
    </location>
</feature>
<feature type="region of interest" description="Disordered" evidence="12">
    <location>
        <begin position="84"/>
        <end position="104"/>
    </location>
</feature>
<keyword evidence="6" id="KW-0805">Transcription regulation</keyword>
<comment type="subcellular location">
    <subcellularLocation>
        <location evidence="1">Nucleus</location>
    </subcellularLocation>
</comment>
<evidence type="ECO:0000256" key="11">
    <source>
        <dbReference type="ARBA" id="ARBA00032010"/>
    </source>
</evidence>
<feature type="region of interest" description="Disordered" evidence="12">
    <location>
        <begin position="136"/>
        <end position="157"/>
    </location>
</feature>
<feature type="compositionally biased region" description="Polar residues" evidence="12">
    <location>
        <begin position="1396"/>
        <end position="1407"/>
    </location>
</feature>
<dbReference type="GO" id="GO:0006357">
    <property type="term" value="P:regulation of transcription by RNA polymerase II"/>
    <property type="evidence" value="ECO:0007669"/>
    <property type="project" value="InterPro"/>
</dbReference>
<keyword evidence="7" id="KW-0010">Activator</keyword>
<proteinExistence type="inferred from homology"/>
<evidence type="ECO:0000313" key="15">
    <source>
        <dbReference type="Proteomes" id="UP001324427"/>
    </source>
</evidence>
<name>A0AAV9J4G7_9PEZI</name>
<evidence type="ECO:0000259" key="13">
    <source>
        <dbReference type="SMART" id="SM01281"/>
    </source>
</evidence>
<dbReference type="InterPro" id="IPR019035">
    <property type="entry name" value="Mediator_Med12"/>
</dbReference>
<dbReference type="SMART" id="SM01281">
    <property type="entry name" value="Med12"/>
    <property type="match status" value="1"/>
</dbReference>
<dbReference type="GO" id="GO:0003712">
    <property type="term" value="F:transcription coregulator activity"/>
    <property type="evidence" value="ECO:0007669"/>
    <property type="project" value="InterPro"/>
</dbReference>
<comment type="similarity">
    <text evidence="2">Belongs to the Mediator complex subunit 12 family.</text>
</comment>
<dbReference type="EMBL" id="JAVFHQ010000081">
    <property type="protein sequence ID" value="KAK4539851.1"/>
    <property type="molecule type" value="Genomic_DNA"/>
</dbReference>
<dbReference type="Pfam" id="PF09497">
    <property type="entry name" value="Med12"/>
    <property type="match status" value="1"/>
</dbReference>
<dbReference type="GO" id="GO:0016592">
    <property type="term" value="C:mediator complex"/>
    <property type="evidence" value="ECO:0007669"/>
    <property type="project" value="InterPro"/>
</dbReference>
<gene>
    <name evidence="14" type="ORF">LTR36_010312</name>
</gene>
<sequence>MDNRSALSVPRPLPPQRAVSGSALHFSKLQTRPSLPSRLSSVRSVSQPAHVVDLTADGPQHARRGGLALVSNQEQVYGSPGGIEVEVEDGEPPAKRAKTAGDGFRAEGDGGVGESDAAHQLAPGLLVASVTKPSASNAKATASKRRRYGGESAARRAHGIEAPPMATRLPPPRNTADFAPWTGHHPEDVLSDAVVKAGYCDKGPGANQSECNSAKPSIWPNLSAKNNMGLQTLSYLFTQVLEKRQVLGKCTAPSTFRPPPRVTVTDTKREAWLRDLANPDVPLRKQSRTIPHGIRGKLLMDQCLGKDIPLQRAVWLAKCVGANELRAFRRRGVSGVAAATGESKWVREWTVHVEQFLEGVIATCGQPEWQTRMNYAVKLATSFYVEKLLDVDHYLDWIVSSFAEASVERLPIWIVMTQIFWKDMVRFTRRGRQVAESILARLHHLNGLGAEANKALKLRLQKLIAVLAVTNRGCLIIPQTWEKYKYLLTPASAPDVSNASMAENLAIRNERLAKPLVRTPASIRSTLVDLYAELDAVGLQVDIETLTDTCLTMMPATDTLVPALLDWASSPYRHGASRLYLAARLISNIRAMGHDTDSAILFYLDALSATRAPAQVDGLYRVIGELVPLDGFSVGRYLQWLISSGALYTEQEAECATGLLAALPAGSLPMHVVNLRQTLLGRLEGAKGLQWLITAAVTAFEDALSKSEAEAMTLGLISDGWSLPVKVALTQHVRARIWPLSRDVGIGLGTFCLLRDVLASLPDASTLAELVDAVTGTVDAALLATATDTLSMHAESLAALGQLQRLTDRVVERYRALRSQQPLDRTFILAITTLVKRMAGMGPLMSLLANDLAICDQQGSLAVCSPASDSLIGMHASTLDSDDDIDAVFASGNSMDDQLMLRVFMRVVQRASKPHPTESGPVSKLSAWLNQLRLVGGSVFDQMVATYLHSVFKAAGDGSNPAGAVTALVASGCAGLDAIADCAKLAGTRQAADLAMHLLLSPDAACASLHVTERYRYTVMQTRCRTEHAETVLTLLCTACQEQSFAVEDSGVIDLVVGYATRMPAMLKRAFEQTPQSPALLVNVGRLFRAIATGAAYPADGPAEAFSLQSAMELASPLSVPFCAGFLEYRLKMGLNSPGIEELVQGALIRLIEGGNDVWPQLLEAVGEPAKRALHVWAHEQLLLAACRVEDEDNAVTEAMIGRYLDVLDVTNAAFDNRDDMAVLVTLAEKLRDGEKQLTDFDLMASDVTEKMASLARALRILLHICALHMQASTMETEACRQARGHLLMALCAMLVHPVIQMQQDLAEYIFDVASSLADSLPHAALTAIARSMTATKPLDARVLAILVSAPAGTDAWLALASQVQPSGSQQQRAIAKHPSQQGLGGVRSGVPGQTIAGSSQHAQQQRAWPHAGGANRAAVEMKTTPFPLRRWEIMPDSTPVMGENDTSLSLGLFGARKV</sequence>
<evidence type="ECO:0000256" key="5">
    <source>
        <dbReference type="ARBA" id="ARBA00022491"/>
    </source>
</evidence>
<keyword evidence="8" id="KW-0804">Transcription</keyword>
<evidence type="ECO:0000256" key="6">
    <source>
        <dbReference type="ARBA" id="ARBA00023015"/>
    </source>
</evidence>
<evidence type="ECO:0000256" key="4">
    <source>
        <dbReference type="ARBA" id="ARBA00019622"/>
    </source>
</evidence>
<feature type="compositionally biased region" description="Low complexity" evidence="12">
    <location>
        <begin position="33"/>
        <end position="45"/>
    </location>
</feature>
<dbReference type="PANTHER" id="PTHR46567">
    <property type="entry name" value="MEDIATOR OF RNA POLYMERASE II TRANSCRIPTION SUBUNIT 12"/>
    <property type="match status" value="1"/>
</dbReference>
<evidence type="ECO:0000256" key="2">
    <source>
        <dbReference type="ARBA" id="ARBA00010289"/>
    </source>
</evidence>
<comment type="caution">
    <text evidence="14">The sequence shown here is derived from an EMBL/GenBank/DDBJ whole genome shotgun (WGS) entry which is preliminary data.</text>
</comment>
<dbReference type="Pfam" id="PF25326">
    <property type="entry name" value="ARM_SRB8"/>
    <property type="match status" value="1"/>
</dbReference>
<evidence type="ECO:0000256" key="7">
    <source>
        <dbReference type="ARBA" id="ARBA00023159"/>
    </source>
</evidence>
<accession>A0AAV9J4G7</accession>
<evidence type="ECO:0000313" key="14">
    <source>
        <dbReference type="EMBL" id="KAK4539851.1"/>
    </source>
</evidence>
<evidence type="ECO:0000256" key="10">
    <source>
        <dbReference type="ARBA" id="ARBA00025661"/>
    </source>
</evidence>
<comment type="subunit">
    <text evidence="3">Component of the SRB8-11 complex, which itself associates with the Mediator complex.</text>
</comment>
<organism evidence="14 15">
    <name type="scientific">Oleoguttula mirabilis</name>
    <dbReference type="NCBI Taxonomy" id="1507867"/>
    <lineage>
        <taxon>Eukaryota</taxon>
        <taxon>Fungi</taxon>
        <taxon>Dikarya</taxon>
        <taxon>Ascomycota</taxon>
        <taxon>Pezizomycotina</taxon>
        <taxon>Dothideomycetes</taxon>
        <taxon>Dothideomycetidae</taxon>
        <taxon>Mycosphaerellales</taxon>
        <taxon>Teratosphaeriaceae</taxon>
        <taxon>Oleoguttula</taxon>
    </lineage>
</organism>
<protein>
    <recommendedName>
        <fullName evidence="4">Mediator of RNA polymerase II transcription subunit 12</fullName>
    </recommendedName>
    <alternativeName>
        <fullName evidence="11">Mediator complex subunit 12</fullName>
    </alternativeName>
</protein>
<evidence type="ECO:0000256" key="9">
    <source>
        <dbReference type="ARBA" id="ARBA00023242"/>
    </source>
</evidence>
<evidence type="ECO:0000256" key="12">
    <source>
        <dbReference type="SAM" id="MobiDB-lite"/>
    </source>
</evidence>
<dbReference type="PANTHER" id="PTHR46567:SF1">
    <property type="entry name" value="MEDIATOR OF RNA POLYMERASE II TRANSCRIPTION SUBUNIT 12"/>
    <property type="match status" value="1"/>
</dbReference>
<comment type="function">
    <text evidence="10">Component of the SRB8-11 complex. The SRB8-11 complex is a regulatory module of the Mediator complex which is itself involved in regulation of basal and activated RNA polymerase II-dependent transcription. The SRB8-11 complex may be involved in the transcriptional repression of a subset of genes regulated by Mediator. It may inhibit the association of the Mediator complex with RNA polymerase II to form the holoenzyme complex.</text>
</comment>
<dbReference type="InterPro" id="IPR057344">
    <property type="entry name" value="ARM_SRB8"/>
</dbReference>
<feature type="region of interest" description="Disordered" evidence="12">
    <location>
        <begin position="1"/>
        <end position="45"/>
    </location>
</feature>
<dbReference type="Proteomes" id="UP001324427">
    <property type="component" value="Unassembled WGS sequence"/>
</dbReference>